<evidence type="ECO:0000313" key="1">
    <source>
        <dbReference type="EMBL" id="MUP36434.1"/>
    </source>
</evidence>
<dbReference type="AlphaFoldDB" id="A0A7M4D1A5"/>
<keyword evidence="3" id="KW-1185">Reference proteome</keyword>
<sequence length="159" mass="18367">MSDTIIEKQIKNKENSSDISKEDLKKKTIENFDDAELKKKISDFLQFVGYRLCLYSFSNLSLSVGTTNMDNIYDTVATRINTPAAKLITFTIKTYYGKLSLPELEELKTEFENNPVATHILKSRVQSYVYNNHVSYEKRQKIIKLLGFRTLPPTTKKLN</sequence>
<dbReference type="Proteomes" id="UP000462449">
    <property type="component" value="Unassembled WGS sequence"/>
</dbReference>
<reference evidence="1 4" key="2">
    <citation type="submission" date="2019-12" db="EMBL/GenBank/DDBJ databases">
        <title>Draft genome sequence of Labilibaculum sp. strain 44 isolated from deep waters of Black Sea.</title>
        <authorList>
            <person name="Yadav S."/>
            <person name="Villanueva L."/>
        </authorList>
    </citation>
    <scope>NUCLEOTIDE SEQUENCE [LARGE SCALE GENOMIC DNA]</scope>
    <source>
        <strain evidence="1 4">44</strain>
    </source>
</reference>
<proteinExistence type="predicted"/>
<dbReference type="OrthoDB" id="651281at2"/>
<evidence type="ECO:0000313" key="4">
    <source>
        <dbReference type="Proteomes" id="UP000462449"/>
    </source>
</evidence>
<protein>
    <submittedName>
        <fullName evidence="1">Uncharacterized protein</fullName>
    </submittedName>
</protein>
<gene>
    <name evidence="2" type="ORF">DWB62_001220</name>
    <name evidence="1" type="ORF">GNY23_01220</name>
</gene>
<evidence type="ECO:0000313" key="3">
    <source>
        <dbReference type="Proteomes" id="UP000285951"/>
    </source>
</evidence>
<comment type="caution">
    <text evidence="1">The sequence shown here is derived from an EMBL/GenBank/DDBJ whole genome shotgun (WGS) entry which is preliminary data.</text>
</comment>
<dbReference type="EMBL" id="QTZN02000002">
    <property type="protein sequence ID" value="MVB05639.1"/>
    <property type="molecule type" value="Genomic_DNA"/>
</dbReference>
<accession>A0A7M4D1A5</accession>
<dbReference type="RefSeq" id="WP_156194387.1">
    <property type="nucleotide sequence ID" value="NZ_QTZN02000002.1"/>
</dbReference>
<name>A0A7M4D1A5_9BACT</name>
<organism evidence="1 4">
    <name type="scientific">Labilibaculum euxinus</name>
    <dbReference type="NCBI Taxonomy" id="2686357"/>
    <lineage>
        <taxon>Bacteria</taxon>
        <taxon>Pseudomonadati</taxon>
        <taxon>Bacteroidota</taxon>
        <taxon>Bacteroidia</taxon>
        <taxon>Marinilabiliales</taxon>
        <taxon>Marinifilaceae</taxon>
        <taxon>Labilibaculum</taxon>
    </lineage>
</organism>
<evidence type="ECO:0000313" key="2">
    <source>
        <dbReference type="EMBL" id="MVB05639.1"/>
    </source>
</evidence>
<dbReference type="EMBL" id="WOTW01000002">
    <property type="protein sequence ID" value="MUP36434.1"/>
    <property type="molecule type" value="Genomic_DNA"/>
</dbReference>
<dbReference type="Proteomes" id="UP000285951">
    <property type="component" value="Unassembled WGS sequence"/>
</dbReference>
<reference evidence="2 3" key="1">
    <citation type="submission" date="2019-11" db="EMBL/GenBank/DDBJ databases">
        <title>Draft genome sequence of Labilibaculum sp. strain SYP isolated from Black Sea.</title>
        <authorList>
            <person name="Yadav S."/>
            <person name="Villanueva L."/>
        </authorList>
    </citation>
    <scope>NUCLEOTIDE SEQUENCE [LARGE SCALE GENOMIC DNA]</scope>
    <source>
        <strain evidence="2 3">44</strain>
    </source>
</reference>